<evidence type="ECO:0000256" key="2">
    <source>
        <dbReference type="ARBA" id="ARBA00022980"/>
    </source>
</evidence>
<keyword evidence="2" id="KW-0689">Ribosomal protein</keyword>
<keyword evidence="5" id="KW-1185">Reference proteome</keyword>
<protein>
    <recommendedName>
        <fullName evidence="6">Ribosomal protein S21</fullName>
    </recommendedName>
</protein>
<organism evidence="4 5">
    <name type="scientific">Cutaneotrichosporon spelunceum</name>
    <dbReference type="NCBI Taxonomy" id="1672016"/>
    <lineage>
        <taxon>Eukaryota</taxon>
        <taxon>Fungi</taxon>
        <taxon>Dikarya</taxon>
        <taxon>Basidiomycota</taxon>
        <taxon>Agaricomycotina</taxon>
        <taxon>Tremellomycetes</taxon>
        <taxon>Trichosporonales</taxon>
        <taxon>Trichosporonaceae</taxon>
        <taxon>Cutaneotrichosporon</taxon>
    </lineage>
</organism>
<accession>A0AAD3TS88</accession>
<reference evidence="4" key="1">
    <citation type="journal article" date="2023" name="BMC Genomics">
        <title>Chromosome-level genome assemblies of Cutaneotrichosporon spp. (Trichosporonales, Basidiomycota) reveal imbalanced evolution between nucleotide sequences and chromosome synteny.</title>
        <authorList>
            <person name="Kobayashi Y."/>
            <person name="Kayamori A."/>
            <person name="Aoki K."/>
            <person name="Shiwa Y."/>
            <person name="Matsutani M."/>
            <person name="Fujita N."/>
            <person name="Sugita T."/>
            <person name="Iwasaki W."/>
            <person name="Tanaka N."/>
            <person name="Takashima M."/>
        </authorList>
    </citation>
    <scope>NUCLEOTIDE SEQUENCE</scope>
    <source>
        <strain evidence="4">HIS016</strain>
    </source>
</reference>
<dbReference type="Proteomes" id="UP001222932">
    <property type="component" value="Unassembled WGS sequence"/>
</dbReference>
<dbReference type="GO" id="GO:1990904">
    <property type="term" value="C:ribonucleoprotein complex"/>
    <property type="evidence" value="ECO:0007669"/>
    <property type="project" value="UniProtKB-KW"/>
</dbReference>
<dbReference type="AlphaFoldDB" id="A0AAD3TS88"/>
<dbReference type="GO" id="GO:0003735">
    <property type="term" value="F:structural constituent of ribosome"/>
    <property type="evidence" value="ECO:0007669"/>
    <property type="project" value="InterPro"/>
</dbReference>
<evidence type="ECO:0000256" key="3">
    <source>
        <dbReference type="ARBA" id="ARBA00023274"/>
    </source>
</evidence>
<dbReference type="GO" id="GO:0005840">
    <property type="term" value="C:ribosome"/>
    <property type="evidence" value="ECO:0007669"/>
    <property type="project" value="UniProtKB-KW"/>
</dbReference>
<keyword evidence="3" id="KW-0687">Ribonucleoprotein</keyword>
<dbReference type="EMBL" id="BTCM01000002">
    <property type="protein sequence ID" value="GMK55991.1"/>
    <property type="molecule type" value="Genomic_DNA"/>
</dbReference>
<evidence type="ECO:0008006" key="6">
    <source>
        <dbReference type="Google" id="ProtNLM"/>
    </source>
</evidence>
<comment type="similarity">
    <text evidence="1">Belongs to the bacterial ribosomal protein bS21 family.</text>
</comment>
<dbReference type="GO" id="GO:0006412">
    <property type="term" value="P:translation"/>
    <property type="evidence" value="ECO:0007669"/>
    <property type="project" value="InterPro"/>
</dbReference>
<reference evidence="4" key="2">
    <citation type="submission" date="2023-06" db="EMBL/GenBank/DDBJ databases">
        <authorList>
            <person name="Kobayashi Y."/>
            <person name="Kayamori A."/>
            <person name="Aoki K."/>
            <person name="Shiwa Y."/>
            <person name="Fujita N."/>
            <person name="Sugita T."/>
            <person name="Iwasaki W."/>
            <person name="Tanaka N."/>
            <person name="Takashima M."/>
        </authorList>
    </citation>
    <scope>NUCLEOTIDE SEQUENCE</scope>
    <source>
        <strain evidence="4">HIS016</strain>
    </source>
</reference>
<evidence type="ECO:0000256" key="1">
    <source>
        <dbReference type="ARBA" id="ARBA00006640"/>
    </source>
</evidence>
<dbReference type="Pfam" id="PF01165">
    <property type="entry name" value="Ribosomal_S21"/>
    <property type="match status" value="1"/>
</dbReference>
<sequence length="147" mass="16780">MSLLGLRLRAPLRPFTRAFATPPKSTRPAPASGNALAGVASDLVPASLREPADPDAWWRGNDLTQQYGKPGNQYSGRSMPVRNFIAQFRTMQGNLRRSGIADEFRRVEYYEKPSAERVRLASIRNRRRFQENIRKRVQLVQALRSRK</sequence>
<evidence type="ECO:0000313" key="5">
    <source>
        <dbReference type="Proteomes" id="UP001222932"/>
    </source>
</evidence>
<evidence type="ECO:0000313" key="4">
    <source>
        <dbReference type="EMBL" id="GMK55991.1"/>
    </source>
</evidence>
<comment type="caution">
    <text evidence="4">The sequence shown here is derived from an EMBL/GenBank/DDBJ whole genome shotgun (WGS) entry which is preliminary data.</text>
</comment>
<proteinExistence type="inferred from homology"/>
<dbReference type="InterPro" id="IPR001911">
    <property type="entry name" value="Ribosomal_bS21"/>
</dbReference>
<name>A0AAD3TS88_9TREE</name>
<gene>
    <name evidence="4" type="ORF">CspeluHIS016_0210470</name>
</gene>